<dbReference type="Gramene" id="rna-CFP56_12809">
    <property type="protein sequence ID" value="cds-POE71584.1"/>
    <property type="gene ID" value="gene-CFP56_12809"/>
</dbReference>
<dbReference type="EMBL" id="PKMF04000302">
    <property type="protein sequence ID" value="KAK7838641.1"/>
    <property type="molecule type" value="Genomic_DNA"/>
</dbReference>
<organism evidence="5 6">
    <name type="scientific">Quercus suber</name>
    <name type="common">Cork oak</name>
    <dbReference type="NCBI Taxonomy" id="58331"/>
    <lineage>
        <taxon>Eukaryota</taxon>
        <taxon>Viridiplantae</taxon>
        <taxon>Streptophyta</taxon>
        <taxon>Embryophyta</taxon>
        <taxon>Tracheophyta</taxon>
        <taxon>Spermatophyta</taxon>
        <taxon>Magnoliopsida</taxon>
        <taxon>eudicotyledons</taxon>
        <taxon>Gunneridae</taxon>
        <taxon>Pentapetalae</taxon>
        <taxon>rosids</taxon>
        <taxon>fabids</taxon>
        <taxon>Fagales</taxon>
        <taxon>Fagaceae</taxon>
        <taxon>Quercus</taxon>
    </lineage>
</organism>
<dbReference type="GO" id="GO:0000785">
    <property type="term" value="C:chromatin"/>
    <property type="evidence" value="ECO:0007669"/>
    <property type="project" value="TreeGrafter"/>
</dbReference>
<keyword evidence="6" id="KW-1185">Reference proteome</keyword>
<comment type="caution">
    <text evidence="5">The sequence shown here is derived from an EMBL/GenBank/DDBJ whole genome shotgun (WGS) entry which is preliminary data.</text>
</comment>
<evidence type="ECO:0000256" key="4">
    <source>
        <dbReference type="ARBA" id="ARBA00023242"/>
    </source>
</evidence>
<dbReference type="GO" id="GO:0006281">
    <property type="term" value="P:DNA repair"/>
    <property type="evidence" value="ECO:0007669"/>
    <property type="project" value="UniProtKB-KW"/>
</dbReference>
<name>A0AAW0KKT5_QUESU</name>
<evidence type="ECO:0000313" key="6">
    <source>
        <dbReference type="Proteomes" id="UP000237347"/>
    </source>
</evidence>
<evidence type="ECO:0000313" key="5">
    <source>
        <dbReference type="EMBL" id="KAK7838641.1"/>
    </source>
</evidence>
<keyword evidence="2" id="KW-0227">DNA damage</keyword>
<sequence>MTAFDREFEKEIKEAGNTLLNPPPSIDDLLTLLDKVENLLAYVVQEPSKSMQDALLPSVKALITNKLLRHAEMDVKVSVLSCLIEITRIIAPNAPYKDEQMKEIFQLILAAFENVSYVYSLL</sequence>
<keyword evidence="4" id="KW-0539">Nucleus</keyword>
<reference evidence="5 6" key="1">
    <citation type="journal article" date="2018" name="Sci. Data">
        <title>The draft genome sequence of cork oak.</title>
        <authorList>
            <person name="Ramos A.M."/>
            <person name="Usie A."/>
            <person name="Barbosa P."/>
            <person name="Barros P.M."/>
            <person name="Capote T."/>
            <person name="Chaves I."/>
            <person name="Simoes F."/>
            <person name="Abreu I."/>
            <person name="Carrasquinho I."/>
            <person name="Faro C."/>
            <person name="Guimaraes J.B."/>
            <person name="Mendonca D."/>
            <person name="Nobrega F."/>
            <person name="Rodrigues L."/>
            <person name="Saibo N.J.M."/>
            <person name="Varela M.C."/>
            <person name="Egas C."/>
            <person name="Matos J."/>
            <person name="Miguel C.M."/>
            <person name="Oliveira M.M."/>
            <person name="Ricardo C.P."/>
            <person name="Goncalves S."/>
        </authorList>
    </citation>
    <scope>NUCLEOTIDE SEQUENCE [LARGE SCALE GENOMIC DNA]</scope>
    <source>
        <strain evidence="6">cv. HL8</strain>
    </source>
</reference>
<dbReference type="Pfam" id="PF20168">
    <property type="entry name" value="PDS5"/>
    <property type="match status" value="1"/>
</dbReference>
<dbReference type="GO" id="GO:0007064">
    <property type="term" value="P:mitotic sister chromatid cohesion"/>
    <property type="evidence" value="ECO:0007669"/>
    <property type="project" value="InterPro"/>
</dbReference>
<dbReference type="Proteomes" id="UP000237347">
    <property type="component" value="Unassembled WGS sequence"/>
</dbReference>
<keyword evidence="3" id="KW-0234">DNA repair</keyword>
<protein>
    <submittedName>
        <fullName evidence="5">Sister chromatid cohesion protein pds5</fullName>
    </submittedName>
</protein>
<comment type="subcellular location">
    <subcellularLocation>
        <location evidence="1">Nucleus</location>
    </subcellularLocation>
</comment>
<dbReference type="GO" id="GO:0005634">
    <property type="term" value="C:nucleus"/>
    <property type="evidence" value="ECO:0007669"/>
    <property type="project" value="UniProtKB-SubCell"/>
</dbReference>
<accession>A0AAW0KKT5</accession>
<evidence type="ECO:0000256" key="3">
    <source>
        <dbReference type="ARBA" id="ARBA00023204"/>
    </source>
</evidence>
<dbReference type="InterPro" id="IPR039776">
    <property type="entry name" value="Pds5"/>
</dbReference>
<dbReference type="PANTHER" id="PTHR12663">
    <property type="entry name" value="ANDROGEN INDUCED INHIBITOR OF PROLIFERATION AS3 / PDS5-RELATED"/>
    <property type="match status" value="1"/>
</dbReference>
<proteinExistence type="predicted"/>
<evidence type="ECO:0000256" key="1">
    <source>
        <dbReference type="ARBA" id="ARBA00004123"/>
    </source>
</evidence>
<gene>
    <name evidence="5" type="primary">pds5_7</name>
    <name evidence="5" type="ORF">CFP56_019396</name>
</gene>
<dbReference type="AlphaFoldDB" id="A0AAW0KKT5"/>
<evidence type="ECO:0000256" key="2">
    <source>
        <dbReference type="ARBA" id="ARBA00022763"/>
    </source>
</evidence>
<dbReference type="PANTHER" id="PTHR12663:SF69">
    <property type="entry name" value="SISTER CHROMATID COHESION PROTEIN PDS5 HOMOLOG E"/>
    <property type="match status" value="1"/>
</dbReference>